<dbReference type="RefSeq" id="WP_091505857.1">
    <property type="nucleotide sequence ID" value="NZ_FOLE01000001.1"/>
</dbReference>
<dbReference type="AlphaFoldDB" id="A0A1I1DF28"/>
<evidence type="ECO:0000313" key="5">
    <source>
        <dbReference type="Proteomes" id="UP000199514"/>
    </source>
</evidence>
<feature type="domain" description="Outer membrane protein beta-barrel" evidence="3">
    <location>
        <begin position="9"/>
        <end position="207"/>
    </location>
</feature>
<dbReference type="SUPFAM" id="SSF103515">
    <property type="entry name" value="Autotransporter"/>
    <property type="match status" value="1"/>
</dbReference>
<evidence type="ECO:0000313" key="4">
    <source>
        <dbReference type="EMBL" id="SFB73565.1"/>
    </source>
</evidence>
<gene>
    <name evidence="4" type="ORF">SAMN05421780_101178</name>
</gene>
<dbReference type="InterPro" id="IPR036709">
    <property type="entry name" value="Autotransporte_beta_dom_sf"/>
</dbReference>
<feature type="signal peptide" evidence="2">
    <location>
        <begin position="1"/>
        <end position="20"/>
    </location>
</feature>
<dbReference type="OrthoDB" id="945117at2"/>
<feature type="chain" id="PRO_5011566148" evidence="2">
    <location>
        <begin position="21"/>
        <end position="221"/>
    </location>
</feature>
<protein>
    <submittedName>
        <fullName evidence="4">Outer membrane protein beta-barrel domain-containing protein</fullName>
    </submittedName>
</protein>
<dbReference type="Pfam" id="PF13505">
    <property type="entry name" value="OMP_b-brl"/>
    <property type="match status" value="1"/>
</dbReference>
<organism evidence="4 5">
    <name type="scientific">Flexibacter flexilis DSM 6793</name>
    <dbReference type="NCBI Taxonomy" id="927664"/>
    <lineage>
        <taxon>Bacteria</taxon>
        <taxon>Pseudomonadati</taxon>
        <taxon>Bacteroidota</taxon>
        <taxon>Cytophagia</taxon>
        <taxon>Cytophagales</taxon>
        <taxon>Flexibacteraceae</taxon>
        <taxon>Flexibacter</taxon>
    </lineage>
</organism>
<reference evidence="4 5" key="1">
    <citation type="submission" date="2016-10" db="EMBL/GenBank/DDBJ databases">
        <authorList>
            <person name="de Groot N.N."/>
        </authorList>
    </citation>
    <scope>NUCLEOTIDE SEQUENCE [LARGE SCALE GENOMIC DNA]</scope>
    <source>
        <strain evidence="4 5">DSM 6793</strain>
    </source>
</reference>
<evidence type="ECO:0000256" key="2">
    <source>
        <dbReference type="SAM" id="SignalP"/>
    </source>
</evidence>
<dbReference type="STRING" id="927664.SAMN05421780_101178"/>
<accession>A0A1I1DF28</accession>
<dbReference type="PROSITE" id="PS51257">
    <property type="entry name" value="PROKAR_LIPOPROTEIN"/>
    <property type="match status" value="1"/>
</dbReference>
<evidence type="ECO:0000259" key="3">
    <source>
        <dbReference type="Pfam" id="PF13505"/>
    </source>
</evidence>
<dbReference type="EMBL" id="FOLE01000001">
    <property type="protein sequence ID" value="SFB73565.1"/>
    <property type="molecule type" value="Genomic_DNA"/>
</dbReference>
<name>A0A1I1DF28_9BACT</name>
<keyword evidence="5" id="KW-1185">Reference proteome</keyword>
<sequence>MKKTLCALGLLLASSCLATAQTEKGTKAIGGGFNISTNNFKDNNNSNRKSKGFDLSILPTAEYFIANNLSIKAQLGVGYSKYTNEYMSYSAYSTKNKSNNLSAGAYVRKYIPVIDKKLFVFVDAGLNYGYTKKNTQYNDSYFGSYETDVKINQYSVGAYSGIAYFISPKFGIESSLLKLEYSHSNDKTTNTNTPTPENTTTSTLGLGLVSGLNLTLKYYFK</sequence>
<proteinExistence type="predicted"/>
<dbReference type="Proteomes" id="UP000199514">
    <property type="component" value="Unassembled WGS sequence"/>
</dbReference>
<keyword evidence="1 2" id="KW-0732">Signal</keyword>
<evidence type="ECO:0000256" key="1">
    <source>
        <dbReference type="ARBA" id="ARBA00022729"/>
    </source>
</evidence>
<dbReference type="InterPro" id="IPR027385">
    <property type="entry name" value="Beta-barrel_OMP"/>
</dbReference>